<comment type="caution">
    <text evidence="1">The sequence shown here is derived from an EMBL/GenBank/DDBJ whole genome shotgun (WGS) entry which is preliminary data.</text>
</comment>
<dbReference type="AlphaFoldDB" id="A0A948RRH0"/>
<feature type="non-terminal residue" evidence="1">
    <location>
        <position position="1"/>
    </location>
</feature>
<proteinExistence type="predicted"/>
<accession>A0A948RRH0</accession>
<gene>
    <name evidence="1" type="ORF">KJ970_01210</name>
</gene>
<protein>
    <submittedName>
        <fullName evidence="1">Uncharacterized protein</fullName>
    </submittedName>
</protein>
<sequence length="96" mass="10601">SQHDVAVDPVFVDGEFFVGFWGDWPEFQEGWYCAADLNGPGGKPRTKIAPGFPPADGWQDPSLFFEPTQSMGIGAYVIEMATPIAETTWGRIKSLY</sequence>
<reference evidence="1" key="1">
    <citation type="submission" date="2021-05" db="EMBL/GenBank/DDBJ databases">
        <title>Energy efficiency and biological interactions define the core microbiome of deep oligotrophic groundwater.</title>
        <authorList>
            <person name="Mehrshad M."/>
            <person name="Lopez-Fernandez M."/>
            <person name="Bell E."/>
            <person name="Bernier-Latmani R."/>
            <person name="Bertilsson S."/>
            <person name="Dopson M."/>
        </authorList>
    </citation>
    <scope>NUCLEOTIDE SEQUENCE</scope>
    <source>
        <strain evidence="1">Modern_marine.mb.64</strain>
    </source>
</reference>
<name>A0A948RRH0_UNCEI</name>
<organism evidence="1 2">
    <name type="scientific">Eiseniibacteriota bacterium</name>
    <dbReference type="NCBI Taxonomy" id="2212470"/>
    <lineage>
        <taxon>Bacteria</taxon>
        <taxon>Candidatus Eiseniibacteriota</taxon>
    </lineage>
</organism>
<dbReference type="EMBL" id="JAHJDP010000010">
    <property type="protein sequence ID" value="MBU2689520.1"/>
    <property type="molecule type" value="Genomic_DNA"/>
</dbReference>
<dbReference type="Proteomes" id="UP000777784">
    <property type="component" value="Unassembled WGS sequence"/>
</dbReference>
<evidence type="ECO:0000313" key="1">
    <source>
        <dbReference type="EMBL" id="MBU2689520.1"/>
    </source>
</evidence>
<evidence type="ECO:0000313" key="2">
    <source>
        <dbReference type="Proteomes" id="UP000777784"/>
    </source>
</evidence>